<dbReference type="SUPFAM" id="SSF49599">
    <property type="entry name" value="TRAF domain-like"/>
    <property type="match status" value="1"/>
</dbReference>
<dbReference type="Gene3D" id="2.60.210.10">
    <property type="entry name" value="Apoptosis, Tumor Necrosis Factor Receptor Associated Protein 2, Chain A"/>
    <property type="match status" value="1"/>
</dbReference>
<feature type="domain" description="MATH" evidence="1">
    <location>
        <begin position="23"/>
        <end position="160"/>
    </location>
</feature>
<dbReference type="GO" id="GO:0016567">
    <property type="term" value="P:protein ubiquitination"/>
    <property type="evidence" value="ECO:0007669"/>
    <property type="project" value="InterPro"/>
</dbReference>
<dbReference type="OMA" id="VKHFLRC"/>
<dbReference type="CDD" id="cd00121">
    <property type="entry name" value="MATH"/>
    <property type="match status" value="1"/>
</dbReference>
<name>A0A0E0LJH8_ORYPU</name>
<dbReference type="PANTHER" id="PTHR26379">
    <property type="entry name" value="BTB/POZ AND MATH DOMAIN-CONTAINING PROTEIN 1"/>
    <property type="match status" value="1"/>
</dbReference>
<organism evidence="2">
    <name type="scientific">Oryza punctata</name>
    <name type="common">Red rice</name>
    <dbReference type="NCBI Taxonomy" id="4537"/>
    <lineage>
        <taxon>Eukaryota</taxon>
        <taxon>Viridiplantae</taxon>
        <taxon>Streptophyta</taxon>
        <taxon>Embryophyta</taxon>
        <taxon>Tracheophyta</taxon>
        <taxon>Spermatophyta</taxon>
        <taxon>Magnoliopsida</taxon>
        <taxon>Liliopsida</taxon>
        <taxon>Poales</taxon>
        <taxon>Poaceae</taxon>
        <taxon>BOP clade</taxon>
        <taxon>Oryzoideae</taxon>
        <taxon>Oryzeae</taxon>
        <taxon>Oryzinae</taxon>
        <taxon>Oryza</taxon>
    </lineage>
</organism>
<sequence length="225" mass="24851">MSIETGVTATPPTVSAIVLTATVGCHLLKISGYSQTRLVDNGERVESAKFKAAGHTWRIVFYPNGKYSMDHGAFSFYLKLVDRCSKGVDAEIQFSLLPPRGAESGTLPYSRPEIMHTFGRARGNKNKCGFNWLISRNEMETLQNKYVGEDDDSIIVRCNIKVVNKPAIHRLALNDLGLFCPCDDDTCKRLHKRSLAASGIAMEPQPCVGLGIKGGFKRLFSYFLA</sequence>
<dbReference type="PROSITE" id="PS50144">
    <property type="entry name" value="MATH"/>
    <property type="match status" value="1"/>
</dbReference>
<dbReference type="AlphaFoldDB" id="A0A0E0LJH8"/>
<dbReference type="HOGENOM" id="CLU_004253_6_0_1"/>
<evidence type="ECO:0000313" key="2">
    <source>
        <dbReference type="EnsemblPlants" id="OPUNC07G09850.1"/>
    </source>
</evidence>
<dbReference type="EnsemblPlants" id="OPUNC07G09850.1">
    <property type="protein sequence ID" value="OPUNC07G09850.1"/>
    <property type="gene ID" value="OPUNC07G09850"/>
</dbReference>
<evidence type="ECO:0000259" key="1">
    <source>
        <dbReference type="PROSITE" id="PS50144"/>
    </source>
</evidence>
<reference evidence="2" key="1">
    <citation type="submission" date="2015-04" db="UniProtKB">
        <authorList>
            <consortium name="EnsemblPlants"/>
        </authorList>
    </citation>
    <scope>IDENTIFICATION</scope>
</reference>
<dbReference type="PANTHER" id="PTHR26379:SF443">
    <property type="entry name" value="MATH DOMAIN CONTAINING PROTEIN"/>
    <property type="match status" value="1"/>
</dbReference>
<dbReference type="Gramene" id="OPUNC07G09850.1">
    <property type="protein sequence ID" value="OPUNC07G09850.1"/>
    <property type="gene ID" value="OPUNC07G09850"/>
</dbReference>
<dbReference type="InterPro" id="IPR002083">
    <property type="entry name" value="MATH/TRAF_dom"/>
</dbReference>
<reference evidence="2" key="2">
    <citation type="submission" date="2018-05" db="EMBL/GenBank/DDBJ databases">
        <title>OpunRS2 (Oryza punctata Reference Sequence Version 2).</title>
        <authorList>
            <person name="Zhang J."/>
            <person name="Kudrna D."/>
            <person name="Lee S."/>
            <person name="Talag J."/>
            <person name="Welchert J."/>
            <person name="Wing R.A."/>
        </authorList>
    </citation>
    <scope>NUCLEOTIDE SEQUENCE [LARGE SCALE GENOMIC DNA]</scope>
</reference>
<proteinExistence type="predicted"/>
<dbReference type="Pfam" id="PF22486">
    <property type="entry name" value="MATH_2"/>
    <property type="match status" value="1"/>
</dbReference>
<keyword evidence="3" id="KW-1185">Reference proteome</keyword>
<evidence type="ECO:0000313" key="3">
    <source>
        <dbReference type="Proteomes" id="UP000026962"/>
    </source>
</evidence>
<dbReference type="InterPro" id="IPR045005">
    <property type="entry name" value="BPM1-6"/>
</dbReference>
<accession>A0A0E0LJH8</accession>
<dbReference type="eggNOG" id="KOG1987">
    <property type="taxonomic scope" value="Eukaryota"/>
</dbReference>
<dbReference type="STRING" id="4537.A0A0E0LJH8"/>
<dbReference type="Proteomes" id="UP000026962">
    <property type="component" value="Chromosome 7"/>
</dbReference>
<dbReference type="InterPro" id="IPR008974">
    <property type="entry name" value="TRAF-like"/>
</dbReference>
<protein>
    <recommendedName>
        <fullName evidence="1">MATH domain-containing protein</fullName>
    </recommendedName>
</protein>